<dbReference type="InterPro" id="IPR056884">
    <property type="entry name" value="NPHP3-like_N"/>
</dbReference>
<proteinExistence type="predicted"/>
<dbReference type="PANTHER" id="PTHR10039">
    <property type="entry name" value="AMELOGENIN"/>
    <property type="match status" value="1"/>
</dbReference>
<dbReference type="Pfam" id="PF24883">
    <property type="entry name" value="NPHP3_N"/>
    <property type="match status" value="1"/>
</dbReference>
<dbReference type="Gene3D" id="3.40.50.300">
    <property type="entry name" value="P-loop containing nucleotide triphosphate hydrolases"/>
    <property type="match status" value="1"/>
</dbReference>
<gene>
    <name evidence="4" type="ORF">C8F04DRAFT_103648</name>
</gene>
<evidence type="ECO:0000256" key="2">
    <source>
        <dbReference type="SAM" id="MobiDB-lite"/>
    </source>
</evidence>
<feature type="compositionally biased region" description="Polar residues" evidence="2">
    <location>
        <begin position="98"/>
        <end position="110"/>
    </location>
</feature>
<dbReference type="Proteomes" id="UP001218188">
    <property type="component" value="Unassembled WGS sequence"/>
</dbReference>
<feature type="domain" description="Nephrocystin 3-like N-terminal" evidence="3">
    <location>
        <begin position="207"/>
        <end position="362"/>
    </location>
</feature>
<comment type="caution">
    <text evidence="4">The sequence shown here is derived from an EMBL/GenBank/DDBJ whole genome shotgun (WGS) entry which is preliminary data.</text>
</comment>
<organism evidence="4 5">
    <name type="scientific">Mycena alexandri</name>
    <dbReference type="NCBI Taxonomy" id="1745969"/>
    <lineage>
        <taxon>Eukaryota</taxon>
        <taxon>Fungi</taxon>
        <taxon>Dikarya</taxon>
        <taxon>Basidiomycota</taxon>
        <taxon>Agaricomycotina</taxon>
        <taxon>Agaricomycetes</taxon>
        <taxon>Agaricomycetidae</taxon>
        <taxon>Agaricales</taxon>
        <taxon>Marasmiineae</taxon>
        <taxon>Mycenaceae</taxon>
        <taxon>Mycena</taxon>
    </lineage>
</organism>
<feature type="region of interest" description="Disordered" evidence="2">
    <location>
        <begin position="73"/>
        <end position="110"/>
    </location>
</feature>
<keyword evidence="5" id="KW-1185">Reference proteome</keyword>
<dbReference type="SUPFAM" id="SSF52540">
    <property type="entry name" value="P-loop containing nucleoside triphosphate hydrolases"/>
    <property type="match status" value="1"/>
</dbReference>
<feature type="compositionally biased region" description="Basic and acidic residues" evidence="2">
    <location>
        <begin position="81"/>
        <end position="92"/>
    </location>
</feature>
<reference evidence="4" key="1">
    <citation type="submission" date="2023-03" db="EMBL/GenBank/DDBJ databases">
        <title>Massive genome expansion in bonnet fungi (Mycena s.s.) driven by repeated elements and novel gene families across ecological guilds.</title>
        <authorList>
            <consortium name="Lawrence Berkeley National Laboratory"/>
            <person name="Harder C.B."/>
            <person name="Miyauchi S."/>
            <person name="Viragh M."/>
            <person name="Kuo A."/>
            <person name="Thoen E."/>
            <person name="Andreopoulos B."/>
            <person name="Lu D."/>
            <person name="Skrede I."/>
            <person name="Drula E."/>
            <person name="Henrissat B."/>
            <person name="Morin E."/>
            <person name="Kohler A."/>
            <person name="Barry K."/>
            <person name="LaButti K."/>
            <person name="Morin E."/>
            <person name="Salamov A."/>
            <person name="Lipzen A."/>
            <person name="Mereny Z."/>
            <person name="Hegedus B."/>
            <person name="Baldrian P."/>
            <person name="Stursova M."/>
            <person name="Weitz H."/>
            <person name="Taylor A."/>
            <person name="Grigoriev I.V."/>
            <person name="Nagy L.G."/>
            <person name="Martin F."/>
            <person name="Kauserud H."/>
        </authorList>
    </citation>
    <scope>NUCLEOTIDE SEQUENCE</scope>
    <source>
        <strain evidence="4">CBHHK200</strain>
    </source>
</reference>
<evidence type="ECO:0000313" key="4">
    <source>
        <dbReference type="EMBL" id="KAJ7026820.1"/>
    </source>
</evidence>
<evidence type="ECO:0000259" key="3">
    <source>
        <dbReference type="Pfam" id="PF24883"/>
    </source>
</evidence>
<dbReference type="AlphaFoldDB" id="A0AAD6SG11"/>
<protein>
    <recommendedName>
        <fullName evidence="3">Nephrocystin 3-like N-terminal domain-containing protein</fullName>
    </recommendedName>
</protein>
<dbReference type="PANTHER" id="PTHR10039:SF14">
    <property type="entry name" value="NACHT DOMAIN-CONTAINING PROTEIN"/>
    <property type="match status" value="1"/>
</dbReference>
<sequence length="675" mass="74721">MPFSIEGSVSGGTFNAVTGDLNQVSGNLTQVFNSQVHSSATPALDGPGGALALSSPDNQSVIGALRHQRRALRAQSAPYSKELRTIGDRSEASDAVASETSPNLQASSSTSSAAIPYEHIPGYHGNVSVDLIPLSEHHGVHDSGEEFSPHTFNNVAGNMTQLRVTSYGESGIDILYRHISMGAVYNSGEQLPDPACHPGTRVAVLEQLSGWSSDDRTETTILWLRGSAGMGKSAIAQMFAGGCSRLGASFFFRRGSPERRSWHRLFTTLAYQLARSVPGLAVPIQHAVETDKLVVNQPMTLQFQRLIVEPLKQVPVGGVVPVLVLDGLDECEDEEIQQDILRLFINAIHEQKLRVRLLLSSRPEPHIKEVLENQATLGICRNLELFPDESAYADIRRYLQDEFSKIRVEFVAREIDLGEVWPTPDVVDHLVKKSCGIFIYAATVISFVGDQYRHPQEELESVLNLDPKSTAPLDDLYTQILSTLNRPTRSDRKNVVASATNRQLRILHILWQMSLRPFPLHVDPEEVDELLNLSSGTSRLILRRLHSLLIVPSRRSRVGLRPQVEFLHASFPDYLGDSQRSKEWCVSTGWLHSDYLFGMIRVLSSPPVTDSAMAFHREVALALPRVLSGATPCHEVFAVLRNEVFQRSLFLVGEQPASECIPWPQVSAHRHIGFN</sequence>
<keyword evidence="1" id="KW-0677">Repeat</keyword>
<dbReference type="InterPro" id="IPR027417">
    <property type="entry name" value="P-loop_NTPase"/>
</dbReference>
<dbReference type="EMBL" id="JARJCM010000133">
    <property type="protein sequence ID" value="KAJ7026820.1"/>
    <property type="molecule type" value="Genomic_DNA"/>
</dbReference>
<name>A0AAD6SG11_9AGAR</name>
<evidence type="ECO:0000256" key="1">
    <source>
        <dbReference type="ARBA" id="ARBA00022737"/>
    </source>
</evidence>
<evidence type="ECO:0000313" key="5">
    <source>
        <dbReference type="Proteomes" id="UP001218188"/>
    </source>
</evidence>
<accession>A0AAD6SG11</accession>